<feature type="compositionally biased region" description="Basic and acidic residues" evidence="1">
    <location>
        <begin position="1"/>
        <end position="15"/>
    </location>
</feature>
<feature type="compositionally biased region" description="Basic and acidic residues" evidence="1">
    <location>
        <begin position="23"/>
        <end position="41"/>
    </location>
</feature>
<accession>E4XM25</accession>
<reference evidence="2" key="1">
    <citation type="journal article" date="2010" name="Science">
        <title>Plasticity of animal genome architecture unmasked by rapid evolution of a pelagic tunicate.</title>
        <authorList>
            <person name="Denoeud F."/>
            <person name="Henriet S."/>
            <person name="Mungpakdee S."/>
            <person name="Aury J.M."/>
            <person name="Da Silva C."/>
            <person name="Brinkmann H."/>
            <person name="Mikhaleva J."/>
            <person name="Olsen L.C."/>
            <person name="Jubin C."/>
            <person name="Canestro C."/>
            <person name="Bouquet J.M."/>
            <person name="Danks G."/>
            <person name="Poulain J."/>
            <person name="Campsteijn C."/>
            <person name="Adamski M."/>
            <person name="Cross I."/>
            <person name="Yadetie F."/>
            <person name="Muffato M."/>
            <person name="Louis A."/>
            <person name="Butcher S."/>
            <person name="Tsagkogeorga G."/>
            <person name="Konrad A."/>
            <person name="Singh S."/>
            <person name="Jensen M.F."/>
            <person name="Cong E.H."/>
            <person name="Eikeseth-Otteraa H."/>
            <person name="Noel B."/>
            <person name="Anthouard V."/>
            <person name="Porcel B.M."/>
            <person name="Kachouri-Lafond R."/>
            <person name="Nishino A."/>
            <person name="Ugolini M."/>
            <person name="Chourrout P."/>
            <person name="Nishida H."/>
            <person name="Aasland R."/>
            <person name="Huzurbazar S."/>
            <person name="Westhof E."/>
            <person name="Delsuc F."/>
            <person name="Lehrach H."/>
            <person name="Reinhardt R."/>
            <person name="Weissenbach J."/>
            <person name="Roy S.W."/>
            <person name="Artiguenave F."/>
            <person name="Postlethwait J.H."/>
            <person name="Manak J.R."/>
            <person name="Thompson E.M."/>
            <person name="Jaillon O."/>
            <person name="Du Pasquier L."/>
            <person name="Boudinot P."/>
            <person name="Liberles D.A."/>
            <person name="Volff J.N."/>
            <person name="Philippe H."/>
            <person name="Lenhard B."/>
            <person name="Roest Crollius H."/>
            <person name="Wincker P."/>
            <person name="Chourrout D."/>
        </authorList>
    </citation>
    <scope>NUCLEOTIDE SEQUENCE [LARGE SCALE GENOMIC DNA]</scope>
</reference>
<feature type="region of interest" description="Disordered" evidence="1">
    <location>
        <begin position="209"/>
        <end position="231"/>
    </location>
</feature>
<dbReference type="AlphaFoldDB" id="E4XM25"/>
<dbReference type="Proteomes" id="UP000001307">
    <property type="component" value="Unassembled WGS sequence"/>
</dbReference>
<feature type="region of interest" description="Disordered" evidence="1">
    <location>
        <begin position="1"/>
        <end position="41"/>
    </location>
</feature>
<name>E4XM25_OIKDI</name>
<evidence type="ECO:0000256" key="1">
    <source>
        <dbReference type="SAM" id="MobiDB-lite"/>
    </source>
</evidence>
<dbReference type="InParanoid" id="E4XM25"/>
<organism evidence="2">
    <name type="scientific">Oikopleura dioica</name>
    <name type="common">Tunicate</name>
    <dbReference type="NCBI Taxonomy" id="34765"/>
    <lineage>
        <taxon>Eukaryota</taxon>
        <taxon>Metazoa</taxon>
        <taxon>Chordata</taxon>
        <taxon>Tunicata</taxon>
        <taxon>Appendicularia</taxon>
        <taxon>Copelata</taxon>
        <taxon>Oikopleuridae</taxon>
        <taxon>Oikopleura</taxon>
    </lineage>
</organism>
<protein>
    <submittedName>
        <fullName evidence="2">Uncharacterized protein</fullName>
    </submittedName>
</protein>
<feature type="region of interest" description="Disordered" evidence="1">
    <location>
        <begin position="320"/>
        <end position="363"/>
    </location>
</feature>
<dbReference type="FunCoup" id="E4XM25">
    <property type="interactions" value="42"/>
</dbReference>
<keyword evidence="3" id="KW-1185">Reference proteome</keyword>
<evidence type="ECO:0000313" key="2">
    <source>
        <dbReference type="EMBL" id="CBY11032.1"/>
    </source>
</evidence>
<dbReference type="EMBL" id="FN653073">
    <property type="protein sequence ID" value="CBY11032.1"/>
    <property type="molecule type" value="Genomic_DNA"/>
</dbReference>
<sequence length="569" mass="66439">MSKEKKLQFEDREPPKNASNIYEKTKRSGANKEKEPRTLSESRLYKPQEREFANYVREIVEGITAADQRHNLETWTNALLICNQKLSTFVRATVDEARWDYHREAEEVFNSFVNSTKMRIDLPPLWPLFYMKEGEENLDFSEQTQRAKAADLKERARRDFRTLNWVEVEKQKKARKKRAKDFKDEYGPGQGSMHFATWSYNRCITDKTTQTEDGEEKQQQQQESGENEASSEEYIYISPEEAFKAAWKAQNAAEKAERAAVKPIRSKNQRLETRKGLYTAKKREAEEREEQLRAEKEVREAAKERIRRIKQRKEAQEAAIKAAEAEKERAERQKAELETAEQAKEADERAKEAKKQQKKERRLINKAVRERAVRANEEWHTRHGRVVLSVPIYTAMEHVTGYVPRSGNHYGLTLEEAARLERKSVLKMCIERAAGNEYDAAVEQAWKNSFLYDRIETISTYGHRLSGRIRNKSSWKLTDATVAEQPSESEDRRVIQYLLEFLELDGIEKRFGELLDAKLFRPSRLSIYLAYSYRISKRMAPTMRAILVHLMDYGDLDFPAIHPAAAPRG</sequence>
<feature type="compositionally biased region" description="Basic and acidic residues" evidence="1">
    <location>
        <begin position="323"/>
        <end position="355"/>
    </location>
</feature>
<proteinExistence type="predicted"/>
<evidence type="ECO:0000313" key="3">
    <source>
        <dbReference type="Proteomes" id="UP000001307"/>
    </source>
</evidence>
<gene>
    <name evidence="2" type="ORF">GSOID_T00014772001</name>
</gene>
<feature type="region of interest" description="Disordered" evidence="1">
    <location>
        <begin position="257"/>
        <end position="277"/>
    </location>
</feature>